<dbReference type="Pfam" id="PF24473">
    <property type="entry name" value="CON_HrpB"/>
    <property type="match status" value="1"/>
</dbReference>
<dbReference type="InterPro" id="IPR011545">
    <property type="entry name" value="DEAD/DEAH_box_helicase_dom"/>
</dbReference>
<accession>A0A1H4CP67</accession>
<dbReference type="EMBL" id="FNRJ01000005">
    <property type="protein sequence ID" value="SEA62154.1"/>
    <property type="molecule type" value="Genomic_DNA"/>
</dbReference>
<dbReference type="GO" id="GO:0004386">
    <property type="term" value="F:helicase activity"/>
    <property type="evidence" value="ECO:0007669"/>
    <property type="project" value="UniProtKB-KW"/>
</dbReference>
<organism evidence="8 9">
    <name type="scientific">Marinobacterium iners DSM 11526</name>
    <dbReference type="NCBI Taxonomy" id="1122198"/>
    <lineage>
        <taxon>Bacteria</taxon>
        <taxon>Pseudomonadati</taxon>
        <taxon>Pseudomonadota</taxon>
        <taxon>Gammaproteobacteria</taxon>
        <taxon>Oceanospirillales</taxon>
        <taxon>Oceanospirillaceae</taxon>
        <taxon>Marinobacterium</taxon>
    </lineage>
</organism>
<dbReference type="SMART" id="SM00487">
    <property type="entry name" value="DEXDc"/>
    <property type="match status" value="1"/>
</dbReference>
<feature type="domain" description="Helicase C-terminal" evidence="7">
    <location>
        <begin position="202"/>
        <end position="377"/>
    </location>
</feature>
<evidence type="ECO:0000259" key="7">
    <source>
        <dbReference type="PROSITE" id="PS51194"/>
    </source>
</evidence>
<evidence type="ECO:0000256" key="3">
    <source>
        <dbReference type="ARBA" id="ARBA00022806"/>
    </source>
</evidence>
<dbReference type="Gene3D" id="1.20.120.1080">
    <property type="match status" value="1"/>
</dbReference>
<sequence>MPDLSQLPIDSLLPEIVATLEQQNELILEAEPGAGKTTRVPLALLDRPWLAGQKIILLEPRRLAAKAAAQRLAQQLGEPVGKRVGYRVRLETRTSEATRLEVVTGGVLVRMLQENPGLEGIGLLILDEFHERSLDADLSLALALQGRELLLEGPPLKLLLMSATLEHSTLSALLGGAPVVQSSGRSHPVEIIWSARSRSDEPIEPRIAKLVAQTLQQHAGSLLVFLPGLAEIRRTQALLEPLLEQYPELLLTPLHGELPLDQQQQAILSPPRGQRKVVLATAIAETSLTIEGIEAVIDSGLSRQARFDPASGMTRLFTTRVSMASATQRAGRAGRLGPGTCYRLWSEAQHSELEPQTRPEILQADLAPLALQLLNWGVNDPAELIWLEPPPAATFSQAIQLLMQLEAIEAPAPNQLRLTRRGERMAELPTHPRLAHMLLCGAENGLLPLAADLAVLLTERDPLNTQSADLRQRLDWLQNAGREPQRRRLQQLASQLRNSCLDIASQPVSAPDQPHWIGYLIVCAYPDRIARQREPGSAQYRLSQGRGVTLAEQDPLRKHEWLAVATLSSHNGRASDRIRLASALAPSLFESQLKDLKRTEEVVEWDSRQDRFVAERQVCIGNLVLSRTQLQEVTAEHRRRAIMSLLQREGLLRLSFTPEVEQFRARVAFAASQDSDAQWPDLSDAGLLQTLEQWLSPWLDTVTRQDDLTRLDLLSILRSRLNWPQQQLLDQLAPERIPVPSGSSYRIDYSQSPPVLAVKLQEMFGCLDTPRVGHGIPLTLHLLSPAQRPLQVTSDLAAFWAGSYREVKKEMKGRYPKHPWPDDPANAAPTRYTKRRQPS</sequence>
<dbReference type="InterPro" id="IPR056329">
    <property type="entry name" value="CON_HrpB"/>
</dbReference>
<dbReference type="CDD" id="cd17990">
    <property type="entry name" value="DEXHc_HrpB"/>
    <property type="match status" value="1"/>
</dbReference>
<keyword evidence="4" id="KW-0067">ATP-binding</keyword>
<dbReference type="InterPro" id="IPR027417">
    <property type="entry name" value="P-loop_NTPase"/>
</dbReference>
<dbReference type="SUPFAM" id="SSF52540">
    <property type="entry name" value="P-loop containing nucleoside triphosphate hydrolases"/>
    <property type="match status" value="2"/>
</dbReference>
<dbReference type="InterPro" id="IPR007502">
    <property type="entry name" value="Helicase-assoc_dom"/>
</dbReference>
<evidence type="ECO:0000256" key="2">
    <source>
        <dbReference type="ARBA" id="ARBA00022801"/>
    </source>
</evidence>
<dbReference type="InterPro" id="IPR049614">
    <property type="entry name" value="HrpB_DEXH"/>
</dbReference>
<evidence type="ECO:0000256" key="5">
    <source>
        <dbReference type="SAM" id="MobiDB-lite"/>
    </source>
</evidence>
<evidence type="ECO:0000259" key="6">
    <source>
        <dbReference type="PROSITE" id="PS51192"/>
    </source>
</evidence>
<dbReference type="AlphaFoldDB" id="A0A1H4CP67"/>
<dbReference type="Pfam" id="PF08482">
    <property type="entry name" value="HrpB_C"/>
    <property type="match status" value="1"/>
</dbReference>
<evidence type="ECO:0000256" key="4">
    <source>
        <dbReference type="ARBA" id="ARBA00022840"/>
    </source>
</evidence>
<dbReference type="InterPro" id="IPR014001">
    <property type="entry name" value="Helicase_ATP-bd"/>
</dbReference>
<gene>
    <name evidence="8" type="ORF">SAMN02745729_10585</name>
</gene>
<evidence type="ECO:0000256" key="1">
    <source>
        <dbReference type="ARBA" id="ARBA00022741"/>
    </source>
</evidence>
<dbReference type="Proteomes" id="UP000242469">
    <property type="component" value="Unassembled WGS sequence"/>
</dbReference>
<dbReference type="NCBIfam" id="TIGR01970">
    <property type="entry name" value="DEAH_box_HrpB"/>
    <property type="match status" value="1"/>
</dbReference>
<dbReference type="PIRSF" id="PIRSF005496">
    <property type="entry name" value="ATP_hel_hrpB"/>
    <property type="match status" value="1"/>
</dbReference>
<protein>
    <submittedName>
        <fullName evidence="8">ATP-dependent helicase HrpB</fullName>
    </submittedName>
</protein>
<keyword evidence="1" id="KW-0547">Nucleotide-binding</keyword>
<dbReference type="RefSeq" id="WP_091825391.1">
    <property type="nucleotide sequence ID" value="NZ_FNRJ01000005.1"/>
</dbReference>
<dbReference type="STRING" id="1122198.SAMN02745729_10585"/>
<reference evidence="9" key="1">
    <citation type="submission" date="2016-10" db="EMBL/GenBank/DDBJ databases">
        <authorList>
            <person name="Varghese N."/>
            <person name="Submissions S."/>
        </authorList>
    </citation>
    <scope>NUCLEOTIDE SEQUENCE [LARGE SCALE GENOMIC DNA]</scope>
    <source>
        <strain evidence="9">DSM 11526</strain>
    </source>
</reference>
<proteinExistence type="predicted"/>
<feature type="domain" description="Helicase ATP-binding" evidence="6">
    <location>
        <begin position="17"/>
        <end position="183"/>
    </location>
</feature>
<dbReference type="PANTHER" id="PTHR43519">
    <property type="entry name" value="ATP-DEPENDENT RNA HELICASE HRPB"/>
    <property type="match status" value="1"/>
</dbReference>
<dbReference type="InterPro" id="IPR010225">
    <property type="entry name" value="HrpB"/>
</dbReference>
<keyword evidence="9" id="KW-1185">Reference proteome</keyword>
<evidence type="ECO:0000313" key="8">
    <source>
        <dbReference type="EMBL" id="SEA62154.1"/>
    </source>
</evidence>
<dbReference type="CDD" id="cd18791">
    <property type="entry name" value="SF2_C_RHA"/>
    <property type="match status" value="1"/>
</dbReference>
<keyword evidence="2" id="KW-0378">Hydrolase</keyword>
<dbReference type="GO" id="GO:0003676">
    <property type="term" value="F:nucleic acid binding"/>
    <property type="evidence" value="ECO:0007669"/>
    <property type="project" value="InterPro"/>
</dbReference>
<dbReference type="Pfam" id="PF00270">
    <property type="entry name" value="DEAD"/>
    <property type="match status" value="1"/>
</dbReference>
<dbReference type="SMART" id="SM00847">
    <property type="entry name" value="HA2"/>
    <property type="match status" value="1"/>
</dbReference>
<dbReference type="InterPro" id="IPR001650">
    <property type="entry name" value="Helicase_C-like"/>
</dbReference>
<dbReference type="SMART" id="SM00490">
    <property type="entry name" value="HELICc"/>
    <property type="match status" value="1"/>
</dbReference>
<dbReference type="PROSITE" id="PS51194">
    <property type="entry name" value="HELICASE_CTER"/>
    <property type="match status" value="1"/>
</dbReference>
<keyword evidence="3 8" id="KW-0347">Helicase</keyword>
<dbReference type="PANTHER" id="PTHR43519:SF1">
    <property type="entry name" value="ATP-DEPENDENT RNA HELICASE HRPB"/>
    <property type="match status" value="1"/>
</dbReference>
<evidence type="ECO:0000313" key="9">
    <source>
        <dbReference type="Proteomes" id="UP000242469"/>
    </source>
</evidence>
<name>A0A1H4CP67_9GAMM</name>
<dbReference type="OrthoDB" id="9805617at2"/>
<dbReference type="Gene3D" id="3.40.50.300">
    <property type="entry name" value="P-loop containing nucleotide triphosphate hydrolases"/>
    <property type="match status" value="2"/>
</dbReference>
<dbReference type="InterPro" id="IPR013689">
    <property type="entry name" value="RNA_helicase_ATP-dep_HrpB_C"/>
</dbReference>
<dbReference type="GO" id="GO:0005524">
    <property type="term" value="F:ATP binding"/>
    <property type="evidence" value="ECO:0007669"/>
    <property type="project" value="UniProtKB-KW"/>
</dbReference>
<dbReference type="PROSITE" id="PS51192">
    <property type="entry name" value="HELICASE_ATP_BIND_1"/>
    <property type="match status" value="1"/>
</dbReference>
<dbReference type="GO" id="GO:0016787">
    <property type="term" value="F:hydrolase activity"/>
    <property type="evidence" value="ECO:0007669"/>
    <property type="project" value="UniProtKB-KW"/>
</dbReference>
<dbReference type="FunFam" id="3.40.50.300:FF:002125">
    <property type="entry name" value="ATP-dependent helicase HrpB"/>
    <property type="match status" value="1"/>
</dbReference>
<dbReference type="Pfam" id="PF00271">
    <property type="entry name" value="Helicase_C"/>
    <property type="match status" value="1"/>
</dbReference>
<feature type="region of interest" description="Disordered" evidence="5">
    <location>
        <begin position="811"/>
        <end position="839"/>
    </location>
</feature>